<evidence type="ECO:0000313" key="3">
    <source>
        <dbReference type="WBParaSite" id="EEL_0000894501-mRNA-1"/>
    </source>
</evidence>
<proteinExistence type="predicted"/>
<accession>A0A0R3S2K4</accession>
<protein>
    <submittedName>
        <fullName evidence="3">CUE domain-containing protein</fullName>
    </submittedName>
</protein>
<dbReference type="Proteomes" id="UP000050640">
    <property type="component" value="Unplaced"/>
</dbReference>
<dbReference type="WBParaSite" id="EEL_0000894501-mRNA-1">
    <property type="protein sequence ID" value="EEL_0000894501-mRNA-1"/>
    <property type="gene ID" value="EEL_0000894501"/>
</dbReference>
<feature type="compositionally biased region" description="Polar residues" evidence="1">
    <location>
        <begin position="1"/>
        <end position="31"/>
    </location>
</feature>
<reference evidence="3" key="1">
    <citation type="submission" date="2017-02" db="UniProtKB">
        <authorList>
            <consortium name="WormBaseParasite"/>
        </authorList>
    </citation>
    <scope>IDENTIFICATION</scope>
</reference>
<organism evidence="2 3">
    <name type="scientific">Elaeophora elaphi</name>
    <dbReference type="NCBI Taxonomy" id="1147741"/>
    <lineage>
        <taxon>Eukaryota</taxon>
        <taxon>Metazoa</taxon>
        <taxon>Ecdysozoa</taxon>
        <taxon>Nematoda</taxon>
        <taxon>Chromadorea</taxon>
        <taxon>Rhabditida</taxon>
        <taxon>Spirurina</taxon>
        <taxon>Spiruromorpha</taxon>
        <taxon>Filarioidea</taxon>
        <taxon>Onchocercidae</taxon>
        <taxon>Elaeophora</taxon>
    </lineage>
</organism>
<feature type="region of interest" description="Disordered" evidence="1">
    <location>
        <begin position="1"/>
        <end position="50"/>
    </location>
</feature>
<sequence>MGRNNSNQNKRQTTNASTKQCPKQRNNSLDQMKSFEGKNDEGIHGCEQSTSKAMDDTTDFMYCSADERIEDEHLNAGEECTIVEDKEYLMEHIQILLDAYPNCNFVQQILQKLCDDGTLTEEMIAKLIDRSIQKLKEIERQINVLKSNHIKKSNA</sequence>
<name>A0A0R3S2K4_9BILA</name>
<feature type="compositionally biased region" description="Basic and acidic residues" evidence="1">
    <location>
        <begin position="33"/>
        <end position="44"/>
    </location>
</feature>
<evidence type="ECO:0000313" key="2">
    <source>
        <dbReference type="Proteomes" id="UP000050640"/>
    </source>
</evidence>
<evidence type="ECO:0000256" key="1">
    <source>
        <dbReference type="SAM" id="MobiDB-lite"/>
    </source>
</evidence>
<dbReference type="AlphaFoldDB" id="A0A0R3S2K4"/>
<keyword evidence="2" id="KW-1185">Reference proteome</keyword>